<evidence type="ECO:0000313" key="2">
    <source>
        <dbReference type="Proteomes" id="UP000299102"/>
    </source>
</evidence>
<keyword evidence="2" id="KW-1185">Reference proteome</keyword>
<sequence length="174" mass="19058">MVGMCRVIFEVGRYPPTLLGGKHVDRTYILMSRKTRGRRAAWRGLGVAEPAAMPARRRCSGRACGVRSSSCRNCFRLSGYCGGAGRHRANCRNYTIKELKTGTAAPSAGPEEVTLDIVAGVVPEPACEVAQAGEGSRARLRRSRLPAPRPRWGHIHTHIDMDATRTLIHICTYS</sequence>
<organism evidence="1 2">
    <name type="scientific">Eumeta variegata</name>
    <name type="common">Bagworm moth</name>
    <name type="synonym">Eumeta japonica</name>
    <dbReference type="NCBI Taxonomy" id="151549"/>
    <lineage>
        <taxon>Eukaryota</taxon>
        <taxon>Metazoa</taxon>
        <taxon>Ecdysozoa</taxon>
        <taxon>Arthropoda</taxon>
        <taxon>Hexapoda</taxon>
        <taxon>Insecta</taxon>
        <taxon>Pterygota</taxon>
        <taxon>Neoptera</taxon>
        <taxon>Endopterygota</taxon>
        <taxon>Lepidoptera</taxon>
        <taxon>Glossata</taxon>
        <taxon>Ditrysia</taxon>
        <taxon>Tineoidea</taxon>
        <taxon>Psychidae</taxon>
        <taxon>Oiketicinae</taxon>
        <taxon>Eumeta</taxon>
    </lineage>
</organism>
<accession>A0A4C1W6X7</accession>
<proteinExistence type="predicted"/>
<reference evidence="1 2" key="1">
    <citation type="journal article" date="2019" name="Commun. Biol.">
        <title>The bagworm genome reveals a unique fibroin gene that provides high tensile strength.</title>
        <authorList>
            <person name="Kono N."/>
            <person name="Nakamura H."/>
            <person name="Ohtoshi R."/>
            <person name="Tomita M."/>
            <person name="Numata K."/>
            <person name="Arakawa K."/>
        </authorList>
    </citation>
    <scope>NUCLEOTIDE SEQUENCE [LARGE SCALE GENOMIC DNA]</scope>
</reference>
<evidence type="ECO:0000313" key="1">
    <source>
        <dbReference type="EMBL" id="GBP45847.1"/>
    </source>
</evidence>
<name>A0A4C1W6X7_EUMVA</name>
<dbReference type="EMBL" id="BGZK01000473">
    <property type="protein sequence ID" value="GBP45847.1"/>
    <property type="molecule type" value="Genomic_DNA"/>
</dbReference>
<dbReference type="AlphaFoldDB" id="A0A4C1W6X7"/>
<dbReference type="Proteomes" id="UP000299102">
    <property type="component" value="Unassembled WGS sequence"/>
</dbReference>
<gene>
    <name evidence="1" type="ORF">EVAR_31752_1</name>
</gene>
<comment type="caution">
    <text evidence="1">The sequence shown here is derived from an EMBL/GenBank/DDBJ whole genome shotgun (WGS) entry which is preliminary data.</text>
</comment>
<protein>
    <submittedName>
        <fullName evidence="1">Uncharacterized protein</fullName>
    </submittedName>
</protein>